<dbReference type="GO" id="GO:0046872">
    <property type="term" value="F:metal ion binding"/>
    <property type="evidence" value="ECO:0007669"/>
    <property type="project" value="UniProtKB-KW"/>
</dbReference>
<name>A0AA35TGK2_GEOBA</name>
<dbReference type="PANTHER" id="PTHR10696">
    <property type="entry name" value="GAMMA-BUTYROBETAINE HYDROXYLASE-RELATED"/>
    <property type="match status" value="1"/>
</dbReference>
<comment type="pathway">
    <text evidence="3">Amine and polyamine biosynthesis; carnitine biosynthesis.</text>
</comment>
<dbReference type="SUPFAM" id="SSF51197">
    <property type="entry name" value="Clavaminate synthase-like"/>
    <property type="match status" value="1"/>
</dbReference>
<feature type="domain" description="TauD/TfdA-like" evidence="10">
    <location>
        <begin position="29"/>
        <end position="277"/>
    </location>
</feature>
<dbReference type="InterPro" id="IPR042098">
    <property type="entry name" value="TauD-like_sf"/>
</dbReference>
<accession>A0AA35TGK2</accession>
<dbReference type="InterPro" id="IPR003819">
    <property type="entry name" value="TauD/TfdA-like"/>
</dbReference>
<evidence type="ECO:0000256" key="2">
    <source>
        <dbReference type="ARBA" id="ARBA00001961"/>
    </source>
</evidence>
<evidence type="ECO:0000256" key="1">
    <source>
        <dbReference type="ARBA" id="ARBA00001954"/>
    </source>
</evidence>
<evidence type="ECO:0000313" key="12">
    <source>
        <dbReference type="Proteomes" id="UP001174909"/>
    </source>
</evidence>
<evidence type="ECO:0000256" key="7">
    <source>
        <dbReference type="ARBA" id="ARBA00022964"/>
    </source>
</evidence>
<dbReference type="Gene3D" id="3.60.130.10">
    <property type="entry name" value="Clavaminate synthase-like"/>
    <property type="match status" value="1"/>
</dbReference>
<dbReference type="AlphaFoldDB" id="A0AA35TGK2"/>
<proteinExistence type="inferred from homology"/>
<sequence>MSATTTRTGSGRIAIGEDDVSHCESAPVTWGAELSKSMPGADYDAVTGSDSGLLRWLRFLRDSGVAVLRGTPREPLSVLALAGLIGPARATNFGEHFDVASKPEPTSNAYTALGLLCHTDLPNWERPPDYQLLHCLENDADGGDSILVDGFHAAETLRLREPAAFRLLSQSPIDFRFEDRESDIRFRAPTIGLDEVGTVTEVRFNFAVMDAIDAPAGQMGALCRALRAFAAVIRNPALECRYRLRPGELLVFDNRRVLHGRAAFDPSTGRRHLQGCYVDRDQLLSRIRVWSDLRRCN</sequence>
<evidence type="ECO:0000256" key="6">
    <source>
        <dbReference type="ARBA" id="ARBA00022873"/>
    </source>
</evidence>
<comment type="caution">
    <text evidence="11">The sequence shown here is derived from an EMBL/GenBank/DDBJ whole genome shotgun (WGS) entry which is preliminary data.</text>
</comment>
<dbReference type="Proteomes" id="UP001174909">
    <property type="component" value="Unassembled WGS sequence"/>
</dbReference>
<evidence type="ECO:0000313" key="11">
    <source>
        <dbReference type="EMBL" id="CAI8047594.1"/>
    </source>
</evidence>
<dbReference type="GO" id="GO:0045329">
    <property type="term" value="P:carnitine biosynthetic process"/>
    <property type="evidence" value="ECO:0007669"/>
    <property type="project" value="UniProtKB-KW"/>
</dbReference>
<organism evidence="11 12">
    <name type="scientific">Geodia barretti</name>
    <name type="common">Barrett's horny sponge</name>
    <dbReference type="NCBI Taxonomy" id="519541"/>
    <lineage>
        <taxon>Eukaryota</taxon>
        <taxon>Metazoa</taxon>
        <taxon>Porifera</taxon>
        <taxon>Demospongiae</taxon>
        <taxon>Heteroscleromorpha</taxon>
        <taxon>Tetractinellida</taxon>
        <taxon>Astrophorina</taxon>
        <taxon>Geodiidae</taxon>
        <taxon>Geodia</taxon>
    </lineage>
</organism>
<comment type="cofactor">
    <cofactor evidence="1">
        <name>Fe(2+)</name>
        <dbReference type="ChEBI" id="CHEBI:29033"/>
    </cofactor>
</comment>
<dbReference type="Pfam" id="PF02668">
    <property type="entry name" value="TauD"/>
    <property type="match status" value="1"/>
</dbReference>
<gene>
    <name evidence="11" type="ORF">GBAR_LOCUS26310</name>
</gene>
<dbReference type="GO" id="GO:0051213">
    <property type="term" value="F:dioxygenase activity"/>
    <property type="evidence" value="ECO:0007669"/>
    <property type="project" value="UniProtKB-KW"/>
</dbReference>
<dbReference type="InterPro" id="IPR050411">
    <property type="entry name" value="AlphaKG_dependent_hydroxylases"/>
</dbReference>
<evidence type="ECO:0000256" key="9">
    <source>
        <dbReference type="ARBA" id="ARBA00023004"/>
    </source>
</evidence>
<keyword evidence="9" id="KW-0408">Iron</keyword>
<comment type="similarity">
    <text evidence="4">Belongs to the gamma-BBH/TMLD family.</text>
</comment>
<evidence type="ECO:0000256" key="8">
    <source>
        <dbReference type="ARBA" id="ARBA00023002"/>
    </source>
</evidence>
<reference evidence="11" key="1">
    <citation type="submission" date="2023-03" db="EMBL/GenBank/DDBJ databases">
        <authorList>
            <person name="Steffen K."/>
            <person name="Cardenas P."/>
        </authorList>
    </citation>
    <scope>NUCLEOTIDE SEQUENCE</scope>
</reference>
<dbReference type="CDD" id="cd00250">
    <property type="entry name" value="CAS_like"/>
    <property type="match status" value="1"/>
</dbReference>
<keyword evidence="5" id="KW-0479">Metal-binding</keyword>
<evidence type="ECO:0000256" key="4">
    <source>
        <dbReference type="ARBA" id="ARBA00008654"/>
    </source>
</evidence>
<dbReference type="FunFam" id="3.60.130.10:FF:000001">
    <property type="entry name" value="Trimethyllysine dioxygenase, mitochondrial"/>
    <property type="match status" value="1"/>
</dbReference>
<keyword evidence="8" id="KW-0560">Oxidoreductase</keyword>
<dbReference type="PANTHER" id="PTHR10696:SF25">
    <property type="entry name" value="OXIDOREDUCTASE AIM17-RELATED"/>
    <property type="match status" value="1"/>
</dbReference>
<evidence type="ECO:0000256" key="5">
    <source>
        <dbReference type="ARBA" id="ARBA00022723"/>
    </source>
</evidence>
<dbReference type="EMBL" id="CASHTH010003663">
    <property type="protein sequence ID" value="CAI8047594.1"/>
    <property type="molecule type" value="Genomic_DNA"/>
</dbReference>
<evidence type="ECO:0000259" key="10">
    <source>
        <dbReference type="Pfam" id="PF02668"/>
    </source>
</evidence>
<keyword evidence="6" id="KW-0124">Carnitine biosynthesis</keyword>
<protein>
    <submittedName>
        <fullName evidence="11">Gamma-butyrobetaine dioxygenase</fullName>
    </submittedName>
</protein>
<keyword evidence="7 11" id="KW-0223">Dioxygenase</keyword>
<evidence type="ECO:0000256" key="3">
    <source>
        <dbReference type="ARBA" id="ARBA00005022"/>
    </source>
</evidence>
<keyword evidence="12" id="KW-1185">Reference proteome</keyword>
<comment type="cofactor">
    <cofactor evidence="2">
        <name>L-ascorbate</name>
        <dbReference type="ChEBI" id="CHEBI:38290"/>
    </cofactor>
</comment>
<dbReference type="GO" id="GO:0005739">
    <property type="term" value="C:mitochondrion"/>
    <property type="evidence" value="ECO:0007669"/>
    <property type="project" value="TreeGrafter"/>
</dbReference>